<proteinExistence type="predicted"/>
<sequence>MKKRLRKKLGQGEFRSPSRHTKRELEANAQVFACISALIENVGEDKFISWIETHNEAI</sequence>
<reference evidence="3" key="1">
    <citation type="submission" date="2017-06" db="EMBL/GenBank/DDBJ databases">
        <authorList>
            <person name="Varghese N."/>
            <person name="Submissions S."/>
        </authorList>
    </citation>
    <scope>NUCLEOTIDE SEQUENCE [LARGE SCALE GENOMIC DNA]</scope>
    <source>
        <strain evidence="3">DSM 28041</strain>
    </source>
</reference>
<dbReference type="RefSeq" id="WP_179225574.1">
    <property type="nucleotide sequence ID" value="NZ_FZNS01000011.1"/>
</dbReference>
<gene>
    <name evidence="2" type="ORF">SAMN06269173_11162</name>
</gene>
<evidence type="ECO:0000256" key="1">
    <source>
        <dbReference type="SAM" id="MobiDB-lite"/>
    </source>
</evidence>
<evidence type="ECO:0000313" key="3">
    <source>
        <dbReference type="Proteomes" id="UP000198310"/>
    </source>
</evidence>
<evidence type="ECO:0000313" key="2">
    <source>
        <dbReference type="EMBL" id="SNR91927.1"/>
    </source>
</evidence>
<name>A0A239A8I5_9BACT</name>
<feature type="region of interest" description="Disordered" evidence="1">
    <location>
        <begin position="1"/>
        <end position="22"/>
    </location>
</feature>
<keyword evidence="3" id="KW-1185">Reference proteome</keyword>
<dbReference type="EMBL" id="FZNS01000011">
    <property type="protein sequence ID" value="SNR91927.1"/>
    <property type="molecule type" value="Genomic_DNA"/>
</dbReference>
<dbReference type="Proteomes" id="UP000198310">
    <property type="component" value="Unassembled WGS sequence"/>
</dbReference>
<accession>A0A239A8I5</accession>
<dbReference type="AlphaFoldDB" id="A0A239A8I5"/>
<protein>
    <submittedName>
        <fullName evidence="2">Uncharacterized protein</fullName>
    </submittedName>
</protein>
<organism evidence="2 3">
    <name type="scientific">Hymenobacter mucosus</name>
    <dbReference type="NCBI Taxonomy" id="1411120"/>
    <lineage>
        <taxon>Bacteria</taxon>
        <taxon>Pseudomonadati</taxon>
        <taxon>Bacteroidota</taxon>
        <taxon>Cytophagia</taxon>
        <taxon>Cytophagales</taxon>
        <taxon>Hymenobacteraceae</taxon>
        <taxon>Hymenobacter</taxon>
    </lineage>
</organism>